<evidence type="ECO:0000313" key="1">
    <source>
        <dbReference type="EMBL" id="CAD8215311.1"/>
    </source>
</evidence>
<dbReference type="Proteomes" id="UP000683925">
    <property type="component" value="Unassembled WGS sequence"/>
</dbReference>
<name>A0A8S1YP37_PAROT</name>
<accession>A0A8S1YP37</accession>
<dbReference type="AlphaFoldDB" id="A0A8S1YP37"/>
<dbReference type="EMBL" id="CAJJDP010000230">
    <property type="protein sequence ID" value="CAD8215311.1"/>
    <property type="molecule type" value="Genomic_DNA"/>
</dbReference>
<comment type="caution">
    <text evidence="1">The sequence shown here is derived from an EMBL/GenBank/DDBJ whole genome shotgun (WGS) entry which is preliminary data.</text>
</comment>
<organism evidence="1 2">
    <name type="scientific">Paramecium octaurelia</name>
    <dbReference type="NCBI Taxonomy" id="43137"/>
    <lineage>
        <taxon>Eukaryota</taxon>
        <taxon>Sar</taxon>
        <taxon>Alveolata</taxon>
        <taxon>Ciliophora</taxon>
        <taxon>Intramacronucleata</taxon>
        <taxon>Oligohymenophorea</taxon>
        <taxon>Peniculida</taxon>
        <taxon>Parameciidae</taxon>
        <taxon>Paramecium</taxon>
    </lineage>
</organism>
<protein>
    <submittedName>
        <fullName evidence="1">Uncharacterized protein</fullName>
    </submittedName>
</protein>
<reference evidence="1" key="1">
    <citation type="submission" date="2021-01" db="EMBL/GenBank/DDBJ databases">
        <authorList>
            <consortium name="Genoscope - CEA"/>
            <person name="William W."/>
        </authorList>
    </citation>
    <scope>NUCLEOTIDE SEQUENCE</scope>
</reference>
<keyword evidence="2" id="KW-1185">Reference proteome</keyword>
<gene>
    <name evidence="1" type="ORF">POCTA_138.1.T2260009</name>
</gene>
<sequence length="360" mass="42607">MRGKKSDSSDEIQFFLQGKVLVAPFNTQDQKCFVVAAIQISNNEKYVAMIYQIQAIQLFLQVWDLESQQQIINQKFGTMIHREIKIQFSGDSEVIGINQRLRSEQSTQIYFLQVKTEKVTELVIPDFQSLISSEFAINYTGNKCIINQYDLFYVFNSIWDNQNYNYKYSSINNTIGYDVIFKFSFFYDIFYLFQKGQQKLELWTCYKDNKVKQIASYFDSYFIDDLQEMESNKQLLVNYKANIWSTNTVVIIYLPKFSIIRKISLSSHYKHSDILTLLPRTDLILQLKHKQRKRVDEFMVFKQQQDNYHESFAKLTFTQPEAKVLYAPILIEENSFLLISKSQLLQVIKDRVEIYSFKAV</sequence>
<evidence type="ECO:0000313" key="2">
    <source>
        <dbReference type="Proteomes" id="UP000683925"/>
    </source>
</evidence>
<proteinExistence type="predicted"/>